<evidence type="ECO:0000313" key="4">
    <source>
        <dbReference type="Proteomes" id="UP000612456"/>
    </source>
</evidence>
<reference evidence="3" key="1">
    <citation type="journal article" date="2014" name="Int. J. Syst. Evol. Microbiol.">
        <title>Complete genome sequence of Corynebacterium casei LMG S-19264T (=DSM 44701T), isolated from a smear-ripened cheese.</title>
        <authorList>
            <consortium name="US DOE Joint Genome Institute (JGI-PGF)"/>
            <person name="Walter F."/>
            <person name="Albersmeier A."/>
            <person name="Kalinowski J."/>
            <person name="Ruckert C."/>
        </authorList>
    </citation>
    <scope>NUCLEOTIDE SEQUENCE</scope>
    <source>
        <strain evidence="3">CGMCC 1.15178</strain>
    </source>
</reference>
<feature type="domain" description="Transposase IS66 zinc-finger binding" evidence="2">
    <location>
        <begin position="16"/>
        <end position="58"/>
    </location>
</feature>
<protein>
    <recommendedName>
        <fullName evidence="5">Transposase</fullName>
    </recommendedName>
</protein>
<dbReference type="PANTHER" id="PTHR33678">
    <property type="entry name" value="BLL1576 PROTEIN"/>
    <property type="match status" value="1"/>
</dbReference>
<proteinExistence type="predicted"/>
<dbReference type="InterPro" id="IPR052344">
    <property type="entry name" value="Transposase-related"/>
</dbReference>
<sequence length="160" mass="17971">MSSETITHRLADTEAFCPCCNGTLHEMSKEVHRELKIIPAQVSVVENVQFVYGCRFCERNDTRGPVITASMPAQAFPGSIASPSAVAYVMTQKYVDSQPLYRQEQQFQRLGINLSRQTLANWMIAGAERWIGALYGHLHTRLLEQDIAYADETTSGRRSC</sequence>
<gene>
    <name evidence="3" type="ORF">GCM10010911_07200</name>
</gene>
<comment type="caution">
    <text evidence="3">The sequence shown here is derived from an EMBL/GenBank/DDBJ whole genome shotgun (WGS) entry which is preliminary data.</text>
</comment>
<dbReference type="AlphaFoldDB" id="A0A916YMW6"/>
<dbReference type="InterPro" id="IPR004291">
    <property type="entry name" value="Transposase_IS66_central"/>
</dbReference>
<keyword evidence="4" id="KW-1185">Reference proteome</keyword>
<feature type="domain" description="Transposase IS66 central" evidence="1">
    <location>
        <begin position="79"/>
        <end position="154"/>
    </location>
</feature>
<evidence type="ECO:0000259" key="2">
    <source>
        <dbReference type="Pfam" id="PF13005"/>
    </source>
</evidence>
<evidence type="ECO:0000313" key="3">
    <source>
        <dbReference type="EMBL" id="GGD52252.1"/>
    </source>
</evidence>
<evidence type="ECO:0008006" key="5">
    <source>
        <dbReference type="Google" id="ProtNLM"/>
    </source>
</evidence>
<reference evidence="3" key="2">
    <citation type="submission" date="2020-09" db="EMBL/GenBank/DDBJ databases">
        <authorList>
            <person name="Sun Q."/>
            <person name="Zhou Y."/>
        </authorList>
    </citation>
    <scope>NUCLEOTIDE SEQUENCE</scope>
    <source>
        <strain evidence="3">CGMCC 1.15178</strain>
    </source>
</reference>
<accession>A0A916YMW6</accession>
<name>A0A916YMW6_9BACL</name>
<organism evidence="3 4">
    <name type="scientific">Paenibacillus nasutitermitis</name>
    <dbReference type="NCBI Taxonomy" id="1652958"/>
    <lineage>
        <taxon>Bacteria</taxon>
        <taxon>Bacillati</taxon>
        <taxon>Bacillota</taxon>
        <taxon>Bacilli</taxon>
        <taxon>Bacillales</taxon>
        <taxon>Paenibacillaceae</taxon>
        <taxon>Paenibacillus</taxon>
    </lineage>
</organism>
<dbReference type="InterPro" id="IPR024474">
    <property type="entry name" value="Znf_dom_IS66"/>
</dbReference>
<dbReference type="Pfam" id="PF13005">
    <property type="entry name" value="zf-IS66"/>
    <property type="match status" value="1"/>
</dbReference>
<dbReference type="Proteomes" id="UP000612456">
    <property type="component" value="Unassembled WGS sequence"/>
</dbReference>
<dbReference type="EMBL" id="BMHP01000001">
    <property type="protein sequence ID" value="GGD52252.1"/>
    <property type="molecule type" value="Genomic_DNA"/>
</dbReference>
<dbReference type="Pfam" id="PF03050">
    <property type="entry name" value="DDE_Tnp_IS66"/>
    <property type="match status" value="1"/>
</dbReference>
<evidence type="ECO:0000259" key="1">
    <source>
        <dbReference type="Pfam" id="PF03050"/>
    </source>
</evidence>